<protein>
    <recommendedName>
        <fullName evidence="4">Integral membrane protein</fullName>
    </recommendedName>
</protein>
<feature type="transmembrane region" description="Helical" evidence="1">
    <location>
        <begin position="414"/>
        <end position="430"/>
    </location>
</feature>
<feature type="transmembrane region" description="Helical" evidence="1">
    <location>
        <begin position="633"/>
        <end position="649"/>
    </location>
</feature>
<feature type="transmembrane region" description="Helical" evidence="1">
    <location>
        <begin position="345"/>
        <end position="362"/>
    </location>
</feature>
<feature type="transmembrane region" description="Helical" evidence="1">
    <location>
        <begin position="234"/>
        <end position="256"/>
    </location>
</feature>
<organism evidence="2 3">
    <name type="scientific">Streptomyces chilikensis</name>
    <dbReference type="NCBI Taxonomy" id="1194079"/>
    <lineage>
        <taxon>Bacteria</taxon>
        <taxon>Bacillati</taxon>
        <taxon>Actinomycetota</taxon>
        <taxon>Actinomycetes</taxon>
        <taxon>Kitasatosporales</taxon>
        <taxon>Streptomycetaceae</taxon>
        <taxon>Streptomyces</taxon>
    </lineage>
</organism>
<keyword evidence="1" id="KW-0812">Transmembrane</keyword>
<feature type="transmembrane region" description="Helical" evidence="1">
    <location>
        <begin position="459"/>
        <end position="476"/>
    </location>
</feature>
<feature type="transmembrane region" description="Helical" evidence="1">
    <location>
        <begin position="320"/>
        <end position="338"/>
    </location>
</feature>
<feature type="transmembrane region" description="Helical" evidence="1">
    <location>
        <begin position="607"/>
        <end position="627"/>
    </location>
</feature>
<dbReference type="RefSeq" id="WP_359275726.1">
    <property type="nucleotide sequence ID" value="NZ_JBEZNA010000067.1"/>
</dbReference>
<feature type="transmembrane region" description="Helical" evidence="1">
    <location>
        <begin position="583"/>
        <end position="600"/>
    </location>
</feature>
<accession>A0ABV3EVG7</accession>
<feature type="transmembrane region" description="Helical" evidence="1">
    <location>
        <begin position="508"/>
        <end position="527"/>
    </location>
</feature>
<feature type="transmembrane region" description="Helical" evidence="1">
    <location>
        <begin position="685"/>
        <end position="702"/>
    </location>
</feature>
<feature type="transmembrane region" description="Helical" evidence="1">
    <location>
        <begin position="661"/>
        <end position="679"/>
    </location>
</feature>
<feature type="transmembrane region" description="Helical" evidence="1">
    <location>
        <begin position="482"/>
        <end position="501"/>
    </location>
</feature>
<proteinExistence type="predicted"/>
<dbReference type="NCBIfam" id="NF047321">
    <property type="entry name" value="SCO7613_CTERM"/>
    <property type="match status" value="1"/>
</dbReference>
<feature type="transmembrane region" description="Helical" evidence="1">
    <location>
        <begin position="262"/>
        <end position="283"/>
    </location>
</feature>
<feature type="transmembrane region" description="Helical" evidence="1">
    <location>
        <begin position="382"/>
        <end position="402"/>
    </location>
</feature>
<evidence type="ECO:0000256" key="1">
    <source>
        <dbReference type="SAM" id="Phobius"/>
    </source>
</evidence>
<evidence type="ECO:0000313" key="3">
    <source>
        <dbReference type="Proteomes" id="UP001551584"/>
    </source>
</evidence>
<reference evidence="2 3" key="1">
    <citation type="submission" date="2024-06" db="EMBL/GenBank/DDBJ databases">
        <title>The Natural Products Discovery Center: Release of the First 8490 Sequenced Strains for Exploring Actinobacteria Biosynthetic Diversity.</title>
        <authorList>
            <person name="Kalkreuter E."/>
            <person name="Kautsar S.A."/>
            <person name="Yang D."/>
            <person name="Bader C.D."/>
            <person name="Teijaro C.N."/>
            <person name="Fluegel L."/>
            <person name="Davis C.M."/>
            <person name="Simpson J.R."/>
            <person name="Lauterbach L."/>
            <person name="Steele A.D."/>
            <person name="Gui C."/>
            <person name="Meng S."/>
            <person name="Li G."/>
            <person name="Viehrig K."/>
            <person name="Ye F."/>
            <person name="Su P."/>
            <person name="Kiefer A.F."/>
            <person name="Nichols A."/>
            <person name="Cepeda A.J."/>
            <person name="Yan W."/>
            <person name="Fan B."/>
            <person name="Jiang Y."/>
            <person name="Adhikari A."/>
            <person name="Zheng C.-J."/>
            <person name="Schuster L."/>
            <person name="Cowan T.M."/>
            <person name="Smanski M.J."/>
            <person name="Chevrette M.G."/>
            <person name="De Carvalho L.P.S."/>
            <person name="Shen B."/>
        </authorList>
    </citation>
    <scope>NUCLEOTIDE SEQUENCE [LARGE SCALE GENOMIC DNA]</scope>
    <source>
        <strain evidence="2 3">NPDC048117</strain>
    </source>
</reference>
<dbReference type="EMBL" id="JBEZNA010000067">
    <property type="protein sequence ID" value="MEU9580189.1"/>
    <property type="molecule type" value="Genomic_DNA"/>
</dbReference>
<dbReference type="InterPro" id="IPR058062">
    <property type="entry name" value="SCO7613_C"/>
</dbReference>
<feature type="transmembrane region" description="Helical" evidence="1">
    <location>
        <begin position="100"/>
        <end position="118"/>
    </location>
</feature>
<feature type="transmembrane region" description="Helical" evidence="1">
    <location>
        <begin position="70"/>
        <end position="94"/>
    </location>
</feature>
<feature type="transmembrane region" description="Helical" evidence="1">
    <location>
        <begin position="207"/>
        <end position="227"/>
    </location>
</feature>
<sequence length="773" mass="77702">MTTTPPPAEELRLIDAELRTLDARRAQLLARRGRLIGVLWAADPPVASPARVPPAPGPGGEASGPDVQNLLLLLGGLLLGIASLVFTLVAWGSLGLGGRAAVLGALTAVVLASPVPLLRRGLRATAESLTGLGMTLTVLDAYALHRVALADVPATTYAAGACALLAAVWAGYGLLFRELRGPWPAAAAVAQPAPALWASDGGAGSTWLLAAALLTTAALGTAAALWLRVASVRWTAGVGACVQGACGVLVAGWLSVSADGPGAAFSAALLLAFAAVVAAVTAWRLRQGAAALAAAVVAGVLAVAAAGGPPRAVLPPEWEVPGYLACALLPLGAVRTPLPRVLREGALWASAGVQGAALLWALPLPVAALLEPVAPPRLPHEGPAAVVLAVLAVLAAVSPAVAPDEAWRARGRRTALVLGAAVLYALPTVFELPREAGLAVRVLVVAGALAFTRRTAAGPWTAMVVALVASGGAALSSMPGQWAALAVLPALIALFTAVSLARRPLAPAGLPAALVHAALLVCVITGLRDWEASTAGLLLLGVTAAAALVAARPATGPATVPVEVTGAVAGACALLLTLPDPPVLALALALAGVIAGATALRPGRRPAGCAAGVLFVLAAWVRLAAWGVGTPEAYALPAAVPMLALGVLRRRRDASVSSWPAYGPGLSAALLPGLVAAWADPHWTRPLLLGLAALAVTVAGAVRRLRAPLLLGGTVLVLDALHELAPYLVQALGALPRWAPPAAAGLLLLLLGTTYERRLRDARRAREALRRMG</sequence>
<dbReference type="Proteomes" id="UP001551584">
    <property type="component" value="Unassembled WGS sequence"/>
</dbReference>
<feature type="transmembrane region" description="Helical" evidence="1">
    <location>
        <begin position="154"/>
        <end position="175"/>
    </location>
</feature>
<feature type="transmembrane region" description="Helical" evidence="1">
    <location>
        <begin position="290"/>
        <end position="308"/>
    </location>
</feature>
<keyword evidence="1" id="KW-1133">Transmembrane helix</keyword>
<gene>
    <name evidence="2" type="ORF">AB0D95_23495</name>
</gene>
<keyword evidence="3" id="KW-1185">Reference proteome</keyword>
<keyword evidence="1" id="KW-0472">Membrane</keyword>
<feature type="transmembrane region" description="Helical" evidence="1">
    <location>
        <begin position="709"/>
        <end position="729"/>
    </location>
</feature>
<feature type="transmembrane region" description="Helical" evidence="1">
    <location>
        <begin position="735"/>
        <end position="755"/>
    </location>
</feature>
<evidence type="ECO:0000313" key="2">
    <source>
        <dbReference type="EMBL" id="MEU9580189.1"/>
    </source>
</evidence>
<evidence type="ECO:0008006" key="4">
    <source>
        <dbReference type="Google" id="ProtNLM"/>
    </source>
</evidence>
<name>A0ABV3EVG7_9ACTN</name>
<comment type="caution">
    <text evidence="2">The sequence shown here is derived from an EMBL/GenBank/DDBJ whole genome shotgun (WGS) entry which is preliminary data.</text>
</comment>
<feature type="transmembrane region" description="Helical" evidence="1">
    <location>
        <begin position="533"/>
        <end position="551"/>
    </location>
</feature>